<reference evidence="1 2" key="1">
    <citation type="submission" date="2020-08" db="EMBL/GenBank/DDBJ databases">
        <title>Genomic Encyclopedia of Type Strains, Phase IV (KMG-V): Genome sequencing to study the core and pangenomes of soil and plant-associated prokaryotes.</title>
        <authorList>
            <person name="Whitman W."/>
        </authorList>
    </citation>
    <scope>NUCLEOTIDE SEQUENCE [LARGE SCALE GENOMIC DNA]</scope>
    <source>
        <strain evidence="1 2">M2T3</strain>
    </source>
</reference>
<sequence length="163" mass="18909">MSSSNNRLDLLIRKNKGKSLLNKYKEIFFLSGFKEDELIYIDLDKSDKLLSYIRTVFPMIQQSVEILSENSTYHDSKLLTSIFVNLDSSDGCYIFSDDVYYCGMYLTDAKSVQEHCLNVARLGYSNTCFLLDKELKFSFTINFYNEGSIESKNKFDIQLKLIT</sequence>
<evidence type="ECO:0000313" key="1">
    <source>
        <dbReference type="EMBL" id="MBB6499990.1"/>
    </source>
</evidence>
<gene>
    <name evidence="1" type="ORF">HDF25_002134</name>
</gene>
<dbReference type="Proteomes" id="UP000521017">
    <property type="component" value="Unassembled WGS sequence"/>
</dbReference>
<dbReference type="AlphaFoldDB" id="A0A7X0J2R3"/>
<accession>A0A7X0J2R3</accession>
<protein>
    <submittedName>
        <fullName evidence="1">Uncharacterized protein</fullName>
    </submittedName>
</protein>
<comment type="caution">
    <text evidence="1">The sequence shown here is derived from an EMBL/GenBank/DDBJ whole genome shotgun (WGS) entry which is preliminary data.</text>
</comment>
<dbReference type="EMBL" id="JACHCC010000005">
    <property type="protein sequence ID" value="MBB6499990.1"/>
    <property type="molecule type" value="Genomic_DNA"/>
</dbReference>
<proteinExistence type="predicted"/>
<name>A0A7X0J2R3_9SPHI</name>
<evidence type="ECO:0000313" key="2">
    <source>
        <dbReference type="Proteomes" id="UP000521017"/>
    </source>
</evidence>
<organism evidence="1 2">
    <name type="scientific">Pedobacter cryoconitis</name>
    <dbReference type="NCBI Taxonomy" id="188932"/>
    <lineage>
        <taxon>Bacteria</taxon>
        <taxon>Pseudomonadati</taxon>
        <taxon>Bacteroidota</taxon>
        <taxon>Sphingobacteriia</taxon>
        <taxon>Sphingobacteriales</taxon>
        <taxon>Sphingobacteriaceae</taxon>
        <taxon>Pedobacter</taxon>
    </lineage>
</organism>